<proteinExistence type="predicted"/>
<keyword evidence="2" id="KW-0489">Methyltransferase</keyword>
<dbReference type="PANTHER" id="PTHR43464:SF82">
    <property type="entry name" value="METHYLTRANSFERASE DOMAIN-CONTAINING PROTEIN"/>
    <property type="match status" value="1"/>
</dbReference>
<dbReference type="PANTHER" id="PTHR43464">
    <property type="entry name" value="METHYLTRANSFERASE"/>
    <property type="match status" value="1"/>
</dbReference>
<evidence type="ECO:0000259" key="1">
    <source>
        <dbReference type="Pfam" id="PF13649"/>
    </source>
</evidence>
<dbReference type="EMBL" id="FPAU01000004">
    <property type="protein sequence ID" value="SFU06001.1"/>
    <property type="molecule type" value="Genomic_DNA"/>
</dbReference>
<name>A0A1I7D2Z2_9ENTR</name>
<reference evidence="3" key="1">
    <citation type="submission" date="2016-10" db="EMBL/GenBank/DDBJ databases">
        <authorList>
            <person name="Varghese N."/>
            <person name="Submissions S."/>
        </authorList>
    </citation>
    <scope>NUCLEOTIDE SEQUENCE [LARGE SCALE GENOMIC DNA]</scope>
    <source>
        <strain evidence="3">Ah-143</strain>
    </source>
</reference>
<dbReference type="GO" id="GO:0008168">
    <property type="term" value="F:methyltransferase activity"/>
    <property type="evidence" value="ECO:0007669"/>
    <property type="project" value="UniProtKB-KW"/>
</dbReference>
<dbReference type="AlphaFoldDB" id="A0A1I7D2Z2"/>
<dbReference type="Proteomes" id="UP000199187">
    <property type="component" value="Unassembled WGS sequence"/>
</dbReference>
<gene>
    <name evidence="2" type="ORF">SAMN05192562_104345</name>
</gene>
<organism evidence="2 3">
    <name type="scientific">Kosakonia arachidis</name>
    <dbReference type="NCBI Taxonomy" id="551989"/>
    <lineage>
        <taxon>Bacteria</taxon>
        <taxon>Pseudomonadati</taxon>
        <taxon>Pseudomonadota</taxon>
        <taxon>Gammaproteobacteria</taxon>
        <taxon>Enterobacterales</taxon>
        <taxon>Enterobacteriaceae</taxon>
        <taxon>Kosakonia</taxon>
    </lineage>
</organism>
<dbReference type="CDD" id="cd02440">
    <property type="entry name" value="AdoMet_MTases"/>
    <property type="match status" value="1"/>
</dbReference>
<keyword evidence="3" id="KW-1185">Reference proteome</keyword>
<keyword evidence="2" id="KW-0808">Transferase</keyword>
<accession>A0A1I7D2Z2</accession>
<dbReference type="GO" id="GO:0032259">
    <property type="term" value="P:methylation"/>
    <property type="evidence" value="ECO:0007669"/>
    <property type="project" value="UniProtKB-KW"/>
</dbReference>
<sequence length="236" mass="26741">MLSARESRMENYEQIYQALRTNDKPAWTGDGYPRAWTKLTETLDLLAAASQLPVPGSHILELGCGNGMMASLWFARKGYHVCGVDFSPTAIDWARENFARQGISGVFLQDDVCSLAQLEDHRFDLIFDGSCMHCLTGSQRGQAYRQVRRLLRENGTFIISSMCGEPGYEEDRQHYEASSHILYRKGKPWRTLMPLISLQHEIISAGFIIQSVKVAHNPWWDHVMMAVTARQITGTD</sequence>
<dbReference type="InterPro" id="IPR041698">
    <property type="entry name" value="Methyltransf_25"/>
</dbReference>
<dbReference type="InterPro" id="IPR029063">
    <property type="entry name" value="SAM-dependent_MTases_sf"/>
</dbReference>
<dbReference type="Pfam" id="PF13649">
    <property type="entry name" value="Methyltransf_25"/>
    <property type="match status" value="1"/>
</dbReference>
<evidence type="ECO:0000313" key="3">
    <source>
        <dbReference type="Proteomes" id="UP000199187"/>
    </source>
</evidence>
<feature type="domain" description="Methyltransferase" evidence="1">
    <location>
        <begin position="59"/>
        <end position="155"/>
    </location>
</feature>
<dbReference type="SUPFAM" id="SSF53335">
    <property type="entry name" value="S-adenosyl-L-methionine-dependent methyltransferases"/>
    <property type="match status" value="1"/>
</dbReference>
<protein>
    <submittedName>
        <fullName evidence="2">Methyltransferase domain-containing protein</fullName>
    </submittedName>
</protein>
<evidence type="ECO:0000313" key="2">
    <source>
        <dbReference type="EMBL" id="SFU06001.1"/>
    </source>
</evidence>
<dbReference type="Gene3D" id="3.40.50.150">
    <property type="entry name" value="Vaccinia Virus protein VP39"/>
    <property type="match status" value="1"/>
</dbReference>